<reference evidence="11" key="1">
    <citation type="journal article" date="2019" name="Int. J. Syst. Evol. Microbiol.">
        <title>The Global Catalogue of Microorganisms (GCM) 10K type strain sequencing project: providing services to taxonomists for standard genome sequencing and annotation.</title>
        <authorList>
            <consortium name="The Broad Institute Genomics Platform"/>
            <consortium name="The Broad Institute Genome Sequencing Center for Infectious Disease"/>
            <person name="Wu L."/>
            <person name="Ma J."/>
        </authorList>
    </citation>
    <scope>NUCLEOTIDE SEQUENCE [LARGE SCALE GENOMIC DNA]</scope>
    <source>
        <strain evidence="11">TISTR 1535</strain>
    </source>
</reference>
<dbReference type="InterPro" id="IPR050882">
    <property type="entry name" value="Prepilin_peptidase/N-MTase"/>
</dbReference>
<evidence type="ECO:0000256" key="2">
    <source>
        <dbReference type="ARBA" id="ARBA00005801"/>
    </source>
</evidence>
<keyword evidence="5 7" id="KW-1133">Transmembrane helix</keyword>
<feature type="domain" description="Prepilin peptidase A24 N-terminal" evidence="9">
    <location>
        <begin position="11"/>
        <end position="92"/>
    </location>
</feature>
<evidence type="ECO:0000259" key="9">
    <source>
        <dbReference type="Pfam" id="PF06750"/>
    </source>
</evidence>
<dbReference type="Gene3D" id="1.20.120.1220">
    <property type="match status" value="1"/>
</dbReference>
<feature type="transmembrane region" description="Helical" evidence="7">
    <location>
        <begin position="101"/>
        <end position="121"/>
    </location>
</feature>
<accession>A0ABW5VBA4</accession>
<evidence type="ECO:0000256" key="4">
    <source>
        <dbReference type="ARBA" id="ARBA00022692"/>
    </source>
</evidence>
<evidence type="ECO:0000313" key="10">
    <source>
        <dbReference type="EMBL" id="MFD2761839.1"/>
    </source>
</evidence>
<feature type="transmembrane region" description="Helical" evidence="7">
    <location>
        <begin position="151"/>
        <end position="172"/>
    </location>
</feature>
<evidence type="ECO:0000256" key="3">
    <source>
        <dbReference type="ARBA" id="ARBA00022475"/>
    </source>
</evidence>
<name>A0ABW5VBA4_9BACI</name>
<dbReference type="PANTHER" id="PTHR30487">
    <property type="entry name" value="TYPE 4 PREPILIN-LIKE PROTEINS LEADER PEPTIDE-PROCESSING ENZYME"/>
    <property type="match status" value="1"/>
</dbReference>
<dbReference type="EMBL" id="JBHUNA010000030">
    <property type="protein sequence ID" value="MFD2761839.1"/>
    <property type="molecule type" value="Genomic_DNA"/>
</dbReference>
<feature type="transmembrane region" description="Helical" evidence="7">
    <location>
        <begin position="127"/>
        <end position="144"/>
    </location>
</feature>
<keyword evidence="11" id="KW-1185">Reference proteome</keyword>
<evidence type="ECO:0000256" key="5">
    <source>
        <dbReference type="ARBA" id="ARBA00022989"/>
    </source>
</evidence>
<evidence type="ECO:0000256" key="6">
    <source>
        <dbReference type="ARBA" id="ARBA00023136"/>
    </source>
</evidence>
<gene>
    <name evidence="10" type="ORF">ACFSUO_12850</name>
</gene>
<proteinExistence type="inferred from homology"/>
<feature type="transmembrane region" description="Helical" evidence="7">
    <location>
        <begin position="192"/>
        <end position="213"/>
    </location>
</feature>
<feature type="transmembrane region" description="Helical" evidence="7">
    <location>
        <begin position="74"/>
        <end position="94"/>
    </location>
</feature>
<comment type="similarity">
    <text evidence="2">Belongs to the peptidase A24 family.</text>
</comment>
<protein>
    <submittedName>
        <fullName evidence="10">Prepilin peptidase</fullName>
        <ecNumber evidence="10">3.4.23.-</ecNumber>
    </submittedName>
</protein>
<keyword evidence="6 7" id="KW-0472">Membrane</keyword>
<comment type="caution">
    <text evidence="10">The sequence shown here is derived from an EMBL/GenBank/DDBJ whole genome shotgun (WGS) entry which is preliminary data.</text>
</comment>
<evidence type="ECO:0000313" key="11">
    <source>
        <dbReference type="Proteomes" id="UP001597502"/>
    </source>
</evidence>
<dbReference type="GO" id="GO:0016787">
    <property type="term" value="F:hydrolase activity"/>
    <property type="evidence" value="ECO:0007669"/>
    <property type="project" value="UniProtKB-KW"/>
</dbReference>
<evidence type="ECO:0000256" key="7">
    <source>
        <dbReference type="SAM" id="Phobius"/>
    </source>
</evidence>
<evidence type="ECO:0000256" key="1">
    <source>
        <dbReference type="ARBA" id="ARBA00004651"/>
    </source>
</evidence>
<dbReference type="RefSeq" id="WP_382394739.1">
    <property type="nucleotide sequence ID" value="NZ_JBHUNA010000030.1"/>
</dbReference>
<dbReference type="PANTHER" id="PTHR30487:SF0">
    <property type="entry name" value="PREPILIN LEADER PEPTIDASE_N-METHYLTRANSFERASE-RELATED"/>
    <property type="match status" value="1"/>
</dbReference>
<keyword evidence="4 7" id="KW-0812">Transmembrane</keyword>
<dbReference type="InterPro" id="IPR010627">
    <property type="entry name" value="Prepilin_pept_A24_N"/>
</dbReference>
<dbReference type="EC" id="3.4.23.-" evidence="10"/>
<evidence type="ECO:0000259" key="8">
    <source>
        <dbReference type="Pfam" id="PF01478"/>
    </source>
</evidence>
<dbReference type="Pfam" id="PF01478">
    <property type="entry name" value="Peptidase_A24"/>
    <property type="match status" value="1"/>
</dbReference>
<organism evidence="10 11">
    <name type="scientific">Lentibacillus juripiscarius</name>
    <dbReference type="NCBI Taxonomy" id="257446"/>
    <lineage>
        <taxon>Bacteria</taxon>
        <taxon>Bacillati</taxon>
        <taxon>Bacillota</taxon>
        <taxon>Bacilli</taxon>
        <taxon>Bacillales</taxon>
        <taxon>Bacillaceae</taxon>
        <taxon>Lentibacillus</taxon>
    </lineage>
</organism>
<dbReference type="Proteomes" id="UP001597502">
    <property type="component" value="Unassembled WGS sequence"/>
</dbReference>
<dbReference type="Pfam" id="PF06750">
    <property type="entry name" value="A24_N_bact"/>
    <property type="match status" value="1"/>
</dbReference>
<feature type="transmembrane region" description="Helical" evidence="7">
    <location>
        <begin position="220"/>
        <end position="238"/>
    </location>
</feature>
<feature type="domain" description="Prepilin type IV endopeptidase peptidase" evidence="8">
    <location>
        <begin position="104"/>
        <end position="208"/>
    </location>
</feature>
<sequence>MNNLLLLFFFLLGLIFGSFFNVAGLRIPLKHPFVNDRSACPQCGHLLSWHELIPFLSYIMQRGKCRHCGKAISFMYPAVELATGLLFAISYVMLGLNAEFLTALLLMAMLMILFVSDIVYMVIPNNILLFFLPLFILMRIVVPLEPWWSSVVGALAGVGLLALIILISQGGMGAGDMKLFGVLGIVLGLKKTLLTFFLATIIGAVVGILLLSFKVIHRKQAVPFGPYIVLAAVIAYFYGDSLADWYVAILNKSG</sequence>
<keyword evidence="3" id="KW-1003">Cell membrane</keyword>
<comment type="subcellular location">
    <subcellularLocation>
        <location evidence="1">Cell membrane</location>
        <topology evidence="1">Multi-pass membrane protein</topology>
    </subcellularLocation>
</comment>
<dbReference type="InterPro" id="IPR000045">
    <property type="entry name" value="Prepilin_IV_endopep_pep"/>
</dbReference>
<keyword evidence="10" id="KW-0378">Hydrolase</keyword>